<dbReference type="RefSeq" id="WP_150394191.1">
    <property type="nucleotide sequence ID" value="NZ_RZJP01000002.1"/>
</dbReference>
<evidence type="ECO:0000256" key="4">
    <source>
        <dbReference type="ARBA" id="ARBA00022679"/>
    </source>
</evidence>
<comment type="subcellular location">
    <subcellularLocation>
        <location evidence="1">Cell membrane</location>
        <topology evidence="1">Multi-pass membrane protein</topology>
    </subcellularLocation>
</comment>
<dbReference type="Proteomes" id="UP000326060">
    <property type="component" value="Unassembled WGS sequence"/>
</dbReference>
<evidence type="ECO:0000256" key="2">
    <source>
        <dbReference type="ARBA" id="ARBA00022475"/>
    </source>
</evidence>
<feature type="transmembrane region" description="Helical" evidence="8">
    <location>
        <begin position="122"/>
        <end position="147"/>
    </location>
</feature>
<feature type="transmembrane region" description="Helical" evidence="8">
    <location>
        <begin position="499"/>
        <end position="523"/>
    </location>
</feature>
<dbReference type="PANTHER" id="PTHR33908">
    <property type="entry name" value="MANNOSYLTRANSFERASE YKCB-RELATED"/>
    <property type="match status" value="1"/>
</dbReference>
<name>A0A5M9ZD25_9BIFI</name>
<evidence type="ECO:0000313" key="10">
    <source>
        <dbReference type="Proteomes" id="UP000326060"/>
    </source>
</evidence>
<dbReference type="InterPro" id="IPR050297">
    <property type="entry name" value="LipidA_mod_glycosyltrf_83"/>
</dbReference>
<feature type="transmembrane region" description="Helical" evidence="8">
    <location>
        <begin position="35"/>
        <end position="55"/>
    </location>
</feature>
<keyword evidence="6 8" id="KW-1133">Transmembrane helix</keyword>
<feature type="transmembrane region" description="Helical" evidence="8">
    <location>
        <begin position="535"/>
        <end position="550"/>
    </location>
</feature>
<feature type="transmembrane region" description="Helical" evidence="8">
    <location>
        <begin position="324"/>
        <end position="344"/>
    </location>
</feature>
<feature type="transmembrane region" description="Helical" evidence="8">
    <location>
        <begin position="562"/>
        <end position="580"/>
    </location>
</feature>
<feature type="transmembrane region" description="Helical" evidence="8">
    <location>
        <begin position="255"/>
        <end position="271"/>
    </location>
</feature>
<evidence type="ECO:0008006" key="11">
    <source>
        <dbReference type="Google" id="ProtNLM"/>
    </source>
</evidence>
<keyword evidence="3" id="KW-0328">Glycosyltransferase</keyword>
<dbReference type="AlphaFoldDB" id="A0A5M9ZD25"/>
<sequence length="587" mass="66317">MEQTEVLGLGKTGNQTVPGRDETPGIRLLRTQWPLMLIAAILSLFATACEMLLLTDHLSFSFHYAFRFVIYALFLFALFYAGDRLLDRFSAKQADNEQGRVQGHIELKGQHHFEFPLTRRGFLGSLGVIYLCWIPYLLLTFPGVIWYDTQQQLQQFFHIPNVFGDGSHLSDHHPVFDTLIFGVFVKFGNLIGSGNAGVFLYAIVQSLITASVLALTVLYLRRIGVPRQLCKAAMLFFALFPIFPMYSSAMAKDAVFLPYFLLFSLCFVETARTKGDFLRNPWALTAFIVFAVLMALTKKTGLYVVIVACLFLPFFLPKGRRICAFLPAIITVLVMMVALPKVVFPSAGIQEGGKQEVLGIAFQQSARLLREHPDEVSPQDKDTIYKVLGRDVDKRYEWWATDSVKGYTWSDEQNKHLGEYMKVWGKNLAEHPVSYVETYLALEQGWLGAPTVTKDGRLHNVANIYALGAAHGFPEAEQLGVAVHRNPSGPKFLQDSMDWLAGTFFGALPFSRALWATWIPVFLVYECLRRHRERFAWLLPMLATFLFLWVSPTSATIEGVRYLVPMIYVAPLSLACLLTHRVQNPLV</sequence>
<keyword evidence="5 8" id="KW-0812">Transmembrane</keyword>
<accession>A0A5M9ZD25</accession>
<organism evidence="9 10">
    <name type="scientific">Bifidobacterium callitrichos</name>
    <dbReference type="NCBI Taxonomy" id="762209"/>
    <lineage>
        <taxon>Bacteria</taxon>
        <taxon>Bacillati</taxon>
        <taxon>Actinomycetota</taxon>
        <taxon>Actinomycetes</taxon>
        <taxon>Bifidobacteriales</taxon>
        <taxon>Bifidobacteriaceae</taxon>
        <taxon>Bifidobacterium</taxon>
    </lineage>
</organism>
<feature type="transmembrane region" description="Helical" evidence="8">
    <location>
        <begin position="232"/>
        <end position="249"/>
    </location>
</feature>
<feature type="transmembrane region" description="Helical" evidence="8">
    <location>
        <begin position="301"/>
        <end position="317"/>
    </location>
</feature>
<keyword evidence="2" id="KW-1003">Cell membrane</keyword>
<keyword evidence="7 8" id="KW-0472">Membrane</keyword>
<dbReference type="GO" id="GO:0009103">
    <property type="term" value="P:lipopolysaccharide biosynthetic process"/>
    <property type="evidence" value="ECO:0007669"/>
    <property type="project" value="UniProtKB-ARBA"/>
</dbReference>
<gene>
    <name evidence="9" type="ORF">EMB92_06385</name>
</gene>
<evidence type="ECO:0000256" key="3">
    <source>
        <dbReference type="ARBA" id="ARBA00022676"/>
    </source>
</evidence>
<evidence type="ECO:0000256" key="1">
    <source>
        <dbReference type="ARBA" id="ARBA00004651"/>
    </source>
</evidence>
<evidence type="ECO:0000313" key="9">
    <source>
        <dbReference type="EMBL" id="KAA8816525.1"/>
    </source>
</evidence>
<feature type="transmembrane region" description="Helical" evidence="8">
    <location>
        <begin position="61"/>
        <end position="82"/>
    </location>
</feature>
<reference evidence="9 10" key="1">
    <citation type="journal article" date="2019" name="Syst. Appl. Microbiol.">
        <title>Characterization of Bifidobacterium species in feaces of the Egyptian fruit bat: Description of B. vespertilionis sp. nov. and B. rousetti sp. nov.</title>
        <authorList>
            <person name="Modesto M."/>
            <person name="Satti M."/>
            <person name="Watanabe K."/>
            <person name="Puglisi E."/>
            <person name="Morelli L."/>
            <person name="Huang C.-H."/>
            <person name="Liou J.-S."/>
            <person name="Miyashita M."/>
            <person name="Tamura T."/>
            <person name="Saito S."/>
            <person name="Mori K."/>
            <person name="Huang L."/>
            <person name="Sciavilla P."/>
            <person name="Sandri C."/>
            <person name="Spiezio C."/>
            <person name="Vitali F."/>
            <person name="Cavalieri D."/>
            <person name="Perpetuini G."/>
            <person name="Tofalo R."/>
            <person name="Bonetti A."/>
            <person name="Arita M."/>
            <person name="Mattarelli P."/>
        </authorList>
    </citation>
    <scope>NUCLEOTIDE SEQUENCE [LARGE SCALE GENOMIC DNA]</scope>
    <source>
        <strain evidence="9 10">RST27</strain>
    </source>
</reference>
<dbReference type="GO" id="GO:0005886">
    <property type="term" value="C:plasma membrane"/>
    <property type="evidence" value="ECO:0007669"/>
    <property type="project" value="UniProtKB-SubCell"/>
</dbReference>
<evidence type="ECO:0000256" key="6">
    <source>
        <dbReference type="ARBA" id="ARBA00022989"/>
    </source>
</evidence>
<feature type="transmembrane region" description="Helical" evidence="8">
    <location>
        <begin position="278"/>
        <end position="295"/>
    </location>
</feature>
<dbReference type="EMBL" id="RZJP01000002">
    <property type="protein sequence ID" value="KAA8816525.1"/>
    <property type="molecule type" value="Genomic_DNA"/>
</dbReference>
<comment type="caution">
    <text evidence="9">The sequence shown here is derived from an EMBL/GenBank/DDBJ whole genome shotgun (WGS) entry which is preliminary data.</text>
</comment>
<evidence type="ECO:0000256" key="7">
    <source>
        <dbReference type="ARBA" id="ARBA00023136"/>
    </source>
</evidence>
<feature type="transmembrane region" description="Helical" evidence="8">
    <location>
        <begin position="198"/>
        <end position="220"/>
    </location>
</feature>
<dbReference type="PANTHER" id="PTHR33908:SF11">
    <property type="entry name" value="MEMBRANE PROTEIN"/>
    <property type="match status" value="1"/>
</dbReference>
<evidence type="ECO:0000256" key="8">
    <source>
        <dbReference type="SAM" id="Phobius"/>
    </source>
</evidence>
<dbReference type="GO" id="GO:0016763">
    <property type="term" value="F:pentosyltransferase activity"/>
    <property type="evidence" value="ECO:0007669"/>
    <property type="project" value="TreeGrafter"/>
</dbReference>
<keyword evidence="4" id="KW-0808">Transferase</keyword>
<proteinExistence type="predicted"/>
<evidence type="ECO:0000256" key="5">
    <source>
        <dbReference type="ARBA" id="ARBA00022692"/>
    </source>
</evidence>
<dbReference type="InterPro" id="IPR046062">
    <property type="entry name" value="DUF6020"/>
</dbReference>
<protein>
    <recommendedName>
        <fullName evidence="11">Glycosyltransferase RgtA/B/C/D-like domain-containing protein</fullName>
    </recommendedName>
</protein>
<dbReference type="Pfam" id="PF19484">
    <property type="entry name" value="DUF6020"/>
    <property type="match status" value="1"/>
</dbReference>